<organism evidence="2 3">
    <name type="scientific">Vitis vinifera</name>
    <name type="common">Grape</name>
    <dbReference type="NCBI Taxonomy" id="29760"/>
    <lineage>
        <taxon>Eukaryota</taxon>
        <taxon>Viridiplantae</taxon>
        <taxon>Streptophyta</taxon>
        <taxon>Embryophyta</taxon>
        <taxon>Tracheophyta</taxon>
        <taxon>Spermatophyta</taxon>
        <taxon>Magnoliopsida</taxon>
        <taxon>eudicotyledons</taxon>
        <taxon>Gunneridae</taxon>
        <taxon>Pentapetalae</taxon>
        <taxon>rosids</taxon>
        <taxon>Vitales</taxon>
        <taxon>Vitaceae</taxon>
        <taxon>Viteae</taxon>
        <taxon>Vitis</taxon>
    </lineage>
</organism>
<keyword evidence="1" id="KW-0472">Membrane</keyword>
<dbReference type="Proteomes" id="UP000288805">
    <property type="component" value="Unassembled WGS sequence"/>
</dbReference>
<evidence type="ECO:0000313" key="3">
    <source>
        <dbReference type="Proteomes" id="UP000288805"/>
    </source>
</evidence>
<comment type="caution">
    <text evidence="2">The sequence shown here is derived from an EMBL/GenBank/DDBJ whole genome shotgun (WGS) entry which is preliminary data.</text>
</comment>
<gene>
    <name evidence="2" type="ORF">CK203_076587</name>
</gene>
<name>A0A438EYQ5_VITVI</name>
<evidence type="ECO:0000313" key="2">
    <source>
        <dbReference type="EMBL" id="RVW52854.1"/>
    </source>
</evidence>
<proteinExistence type="predicted"/>
<evidence type="ECO:0000256" key="1">
    <source>
        <dbReference type="SAM" id="Phobius"/>
    </source>
</evidence>
<sequence length="80" mass="9471">MSVLHIKIFSSFNLDFETYFEILKLHQFRIIFLVAHITTFVMLIRMMSDYNVETINDGLNEFNVEFHGPKESTVFNLPLL</sequence>
<feature type="transmembrane region" description="Helical" evidence="1">
    <location>
        <begin position="26"/>
        <end position="44"/>
    </location>
</feature>
<keyword evidence="1" id="KW-0812">Transmembrane</keyword>
<protein>
    <submittedName>
        <fullName evidence="2">Uncharacterized protein</fullName>
    </submittedName>
</protein>
<reference evidence="2 3" key="1">
    <citation type="journal article" date="2018" name="PLoS Genet.">
        <title>Population sequencing reveals clonal diversity and ancestral inbreeding in the grapevine cultivar Chardonnay.</title>
        <authorList>
            <person name="Roach M.J."/>
            <person name="Johnson D.L."/>
            <person name="Bohlmann J."/>
            <person name="van Vuuren H.J."/>
            <person name="Jones S.J."/>
            <person name="Pretorius I.S."/>
            <person name="Schmidt S.A."/>
            <person name="Borneman A.R."/>
        </authorList>
    </citation>
    <scope>NUCLEOTIDE SEQUENCE [LARGE SCALE GENOMIC DNA]</scope>
    <source>
        <strain evidence="3">cv. Chardonnay</strain>
        <tissue evidence="2">Leaf</tissue>
    </source>
</reference>
<dbReference type="AlphaFoldDB" id="A0A438EYQ5"/>
<dbReference type="EMBL" id="QGNW01001162">
    <property type="protein sequence ID" value="RVW52854.1"/>
    <property type="molecule type" value="Genomic_DNA"/>
</dbReference>
<keyword evidence="1" id="KW-1133">Transmembrane helix</keyword>
<accession>A0A438EYQ5</accession>